<dbReference type="InterPro" id="IPR036691">
    <property type="entry name" value="Endo/exonu/phosph_ase_sf"/>
</dbReference>
<organism evidence="5 6">
    <name type="scientific">Gibberella zeae</name>
    <name type="common">Wheat head blight fungus</name>
    <name type="synonym">Fusarium graminearum</name>
    <dbReference type="NCBI Taxonomy" id="5518"/>
    <lineage>
        <taxon>Eukaryota</taxon>
        <taxon>Fungi</taxon>
        <taxon>Dikarya</taxon>
        <taxon>Ascomycota</taxon>
        <taxon>Pezizomycotina</taxon>
        <taxon>Sordariomycetes</taxon>
        <taxon>Hypocreomycetidae</taxon>
        <taxon>Hypocreales</taxon>
        <taxon>Nectriaceae</taxon>
        <taxon>Fusarium</taxon>
    </lineage>
</organism>
<evidence type="ECO:0000256" key="1">
    <source>
        <dbReference type="ARBA" id="ARBA00004173"/>
    </source>
</evidence>
<keyword evidence="2" id="KW-0496">Mitochondrion</keyword>
<dbReference type="CDD" id="cd01650">
    <property type="entry name" value="RT_nLTR_like"/>
    <property type="match status" value="1"/>
</dbReference>
<dbReference type="Pfam" id="PF14529">
    <property type="entry name" value="Exo_endo_phos_2"/>
    <property type="match status" value="1"/>
</dbReference>
<dbReference type="PANTHER" id="PTHR33481:SF1">
    <property type="entry name" value="ENDONUCLEASE_EXONUCLEASE_PHOSPHATASE DOMAIN-CONTAINING PROTEIN-RELATED"/>
    <property type="match status" value="1"/>
</dbReference>
<evidence type="ECO:0000256" key="2">
    <source>
        <dbReference type="ARBA" id="ARBA00023128"/>
    </source>
</evidence>
<gene>
    <name evidence="5" type="ORF">MDCFG202_LOCUS116877</name>
</gene>
<evidence type="ECO:0000313" key="6">
    <source>
        <dbReference type="Proteomes" id="UP000746612"/>
    </source>
</evidence>
<dbReference type="Gene3D" id="3.60.10.10">
    <property type="entry name" value="Endonuclease/exonuclease/phosphatase"/>
    <property type="match status" value="1"/>
</dbReference>
<dbReference type="Proteomes" id="UP000746612">
    <property type="component" value="Unassembled WGS sequence"/>
</dbReference>
<sequence length="753" mass="85543">MNNVFRLLQLNVGKQGPVHESLINDKDIQDATVLAIQEPHARRIQGKLLITPMGYHRWVKMVPTAEREGRWVIRSMLWVSREVEAEQVSIESPDVTTAVIRLPDRLIFMASVYVPGGDAQALQDTCGKLGRAIMEVRRRSGRTVDVVITGDFNRHDQMWGGDDVSVARQGEADPIIDLMNDFMLRSLLRRGTKTWQGRDYETTIDLVLASEELADATIKCVVHGTEHGSDHCTIETVFDISVSAPKQEERLLFKNAPWKEINSRIVNTLRDRPAGNTVQQKTDRLMSAVLEAVQALTPRAKPSPHAKRWWTHDLTQLRHIYTYWRNRARASRRAGQNAKDLENTAKAAAKQYHDAIRQRKNSHWKEFLADNDNIWKVAKYMKCGDDAAFGKVPQLGRADGTKTTNHREQAEELFAKFFPPLPDNIEDEGVQHRRAPVTMPDLTLEEVERQLWATKSWKAPGEDGLPAIVWKQIWPSVKHHVLDIFQASLEEGVIPRQWRHARIIPLKKPGKDDYTIAKAWRPISLLATLGKVLESVVAERISHAVETHGLLPTNHFGARKQRSAEQALILLQEHIFSTWRSRHVTQIDRNGGAIAFVDDYTAWVSGPTAQSNRRGIQAIIDKALDWERRSGATFEAEKTAIIHFTRYAGRVDSEPFTIKGERVFPKDQVKILGVIMDSRLHYKQHMARAATRGLEAAMELKRLKGMAPSTTRQLFTAMVAPVVDYASNVWMHACKTASAYAIHRVQRVKHRQS</sequence>
<dbReference type="SUPFAM" id="SSF56219">
    <property type="entry name" value="DNase I-like"/>
    <property type="match status" value="1"/>
</dbReference>
<dbReference type="PANTHER" id="PTHR33481">
    <property type="entry name" value="REVERSE TRANSCRIPTASE"/>
    <property type="match status" value="1"/>
</dbReference>
<dbReference type="GO" id="GO:0005739">
    <property type="term" value="C:mitochondrion"/>
    <property type="evidence" value="ECO:0007669"/>
    <property type="project" value="UniProtKB-SubCell"/>
</dbReference>
<proteinExistence type="predicted"/>
<reference evidence="5" key="1">
    <citation type="submission" date="2021-03" db="EMBL/GenBank/DDBJ databases">
        <authorList>
            <person name="Alouane T."/>
            <person name="Langin T."/>
            <person name="Bonhomme L."/>
        </authorList>
    </citation>
    <scope>NUCLEOTIDE SEQUENCE</scope>
    <source>
        <strain evidence="5">MDC_Fg202</strain>
    </source>
</reference>
<comment type="caution">
    <text evidence="5">The sequence shown here is derived from an EMBL/GenBank/DDBJ whole genome shotgun (WGS) entry which is preliminary data.</text>
</comment>
<comment type="subcellular location">
    <subcellularLocation>
        <location evidence="1">Mitochondrion</location>
    </subcellularLocation>
</comment>
<name>A0A9N8R9C1_GIBZA</name>
<dbReference type="SUPFAM" id="SSF56672">
    <property type="entry name" value="DNA/RNA polymerases"/>
    <property type="match status" value="1"/>
</dbReference>
<keyword evidence="3" id="KW-0175">Coiled coil</keyword>
<evidence type="ECO:0000256" key="3">
    <source>
        <dbReference type="SAM" id="Coils"/>
    </source>
</evidence>
<feature type="coiled-coil region" evidence="3">
    <location>
        <begin position="331"/>
        <end position="358"/>
    </location>
</feature>
<evidence type="ECO:0000313" key="5">
    <source>
        <dbReference type="EMBL" id="CAG1972982.1"/>
    </source>
</evidence>
<feature type="domain" description="Endonuclease/exonuclease/phosphatase" evidence="4">
    <location>
        <begin position="107"/>
        <end position="234"/>
    </location>
</feature>
<evidence type="ECO:0000259" key="4">
    <source>
        <dbReference type="Pfam" id="PF14529"/>
    </source>
</evidence>
<dbReference type="AlphaFoldDB" id="A0A9N8R9C1"/>
<dbReference type="GO" id="GO:0003824">
    <property type="term" value="F:catalytic activity"/>
    <property type="evidence" value="ECO:0007669"/>
    <property type="project" value="InterPro"/>
</dbReference>
<protein>
    <recommendedName>
        <fullName evidence="4">Endonuclease/exonuclease/phosphatase domain-containing protein</fullName>
    </recommendedName>
</protein>
<dbReference type="InterPro" id="IPR005135">
    <property type="entry name" value="Endo/exonuclease/phosphatase"/>
</dbReference>
<dbReference type="InterPro" id="IPR043502">
    <property type="entry name" value="DNA/RNA_pol_sf"/>
</dbReference>
<dbReference type="EMBL" id="CAJPIJ010000092">
    <property type="protein sequence ID" value="CAG1972982.1"/>
    <property type="molecule type" value="Genomic_DNA"/>
</dbReference>
<accession>A0A9N8R9C1</accession>